<feature type="transmembrane region" description="Helical" evidence="6">
    <location>
        <begin position="356"/>
        <end position="372"/>
    </location>
</feature>
<feature type="transmembrane region" description="Helical" evidence="6">
    <location>
        <begin position="317"/>
        <end position="335"/>
    </location>
</feature>
<dbReference type="EMBL" id="SPQU01000018">
    <property type="protein sequence ID" value="TFV34867.1"/>
    <property type="molecule type" value="Genomic_DNA"/>
</dbReference>
<name>A0A4Y9KWL8_9BRAD</name>
<dbReference type="GO" id="GO:0005886">
    <property type="term" value="C:plasma membrane"/>
    <property type="evidence" value="ECO:0007669"/>
    <property type="project" value="UniProtKB-SubCell"/>
</dbReference>
<feature type="transmembrane region" description="Helical" evidence="6">
    <location>
        <begin position="171"/>
        <end position="194"/>
    </location>
</feature>
<feature type="transmembrane region" description="Helical" evidence="6">
    <location>
        <begin position="378"/>
        <end position="402"/>
    </location>
</feature>
<dbReference type="Pfam" id="PF13440">
    <property type="entry name" value="Polysacc_synt_3"/>
    <property type="match status" value="1"/>
</dbReference>
<feature type="transmembrane region" description="Helical" evidence="6">
    <location>
        <begin position="72"/>
        <end position="95"/>
    </location>
</feature>
<sequence>MLLFLGATGLQMLLAIALLPLTTLRLAAADFGYLALVMSIVAFANALSDCGGTLALPVHFAAESEGERRRMIASFFVVTLTVSVVLAVLFALSWVTVAGRVLDADGQPFSWTIDILAAAIIPLRSASMLSTTIFSVSGRGNAIAAQIAVQAIGTFLGTLICLFGLEIGTASLFAGTLVGQLASVVVSLAALGAMPWARPSMRWLLVVRRHAPYAAFAGVTDGARAIGENAVIAANLTIASVGYYSHARLYYGMLLSATSSVAHNVWSTSLAEARDLASGFRTTNLAWTPVHILITLMGIGFVCFGRELLFILTNDRLTPAASLVPWFAVLMLISLSGRPQNAMIYVYGAGADASRFRAAIALIVLASFPLVVGKVGGIGLSLGLSGTVALLILEALIFRFYIRWKARQFGKLHGFQDSWAIGGCLLIVVTSLINVLYVPSFTARSAAFLVLAVAVVIFERRRIGELLSTLGLMRASTS</sequence>
<feature type="transmembrane region" description="Helical" evidence="6">
    <location>
        <begin position="414"/>
        <end position="435"/>
    </location>
</feature>
<evidence type="ECO:0000256" key="3">
    <source>
        <dbReference type="ARBA" id="ARBA00022692"/>
    </source>
</evidence>
<keyword evidence="3 6" id="KW-0812">Transmembrane</keyword>
<evidence type="ECO:0000256" key="2">
    <source>
        <dbReference type="ARBA" id="ARBA00022475"/>
    </source>
</evidence>
<feature type="transmembrane region" description="Helical" evidence="6">
    <location>
        <begin position="441"/>
        <end position="458"/>
    </location>
</feature>
<gene>
    <name evidence="7" type="ORF">E4K66_30065</name>
</gene>
<keyword evidence="8" id="KW-1185">Reference proteome</keyword>
<feature type="transmembrane region" description="Helical" evidence="6">
    <location>
        <begin position="143"/>
        <end position="165"/>
    </location>
</feature>
<dbReference type="RefSeq" id="WP_135171143.1">
    <property type="nucleotide sequence ID" value="NZ_SPQU01000018.1"/>
</dbReference>
<accession>A0A4Y9KWL8</accession>
<comment type="caution">
    <text evidence="7">The sequence shown here is derived from an EMBL/GenBank/DDBJ whole genome shotgun (WGS) entry which is preliminary data.</text>
</comment>
<reference evidence="7 8" key="1">
    <citation type="submission" date="2019-03" db="EMBL/GenBank/DDBJ databases">
        <title>Bradyrhizobium strains diversity isolated from Chamaecrista fasciculata.</title>
        <authorList>
            <person name="Urquiaga M.C.O."/>
            <person name="Hungria M."/>
            <person name="Delamuta J.R.M."/>
        </authorList>
    </citation>
    <scope>NUCLEOTIDE SEQUENCE [LARGE SCALE GENOMIC DNA]</scope>
    <source>
        <strain evidence="7 8">CNPSo 3424</strain>
    </source>
</reference>
<evidence type="ECO:0000256" key="6">
    <source>
        <dbReference type="SAM" id="Phobius"/>
    </source>
</evidence>
<dbReference type="Proteomes" id="UP000298225">
    <property type="component" value="Unassembled WGS sequence"/>
</dbReference>
<protein>
    <recommendedName>
        <fullName evidence="9">Polysaccharide biosynthesis protein C-terminal domain-containing protein</fullName>
    </recommendedName>
</protein>
<evidence type="ECO:0000256" key="5">
    <source>
        <dbReference type="ARBA" id="ARBA00023136"/>
    </source>
</evidence>
<feature type="transmembrane region" description="Helical" evidence="6">
    <location>
        <begin position="290"/>
        <end position="311"/>
    </location>
</feature>
<comment type="subcellular location">
    <subcellularLocation>
        <location evidence="1">Cell membrane</location>
        <topology evidence="1">Multi-pass membrane protein</topology>
    </subcellularLocation>
</comment>
<evidence type="ECO:0008006" key="9">
    <source>
        <dbReference type="Google" id="ProtNLM"/>
    </source>
</evidence>
<feature type="transmembrane region" description="Helical" evidence="6">
    <location>
        <begin position="31"/>
        <end position="60"/>
    </location>
</feature>
<dbReference type="OrthoDB" id="8255869at2"/>
<keyword evidence="4 6" id="KW-1133">Transmembrane helix</keyword>
<evidence type="ECO:0000313" key="7">
    <source>
        <dbReference type="EMBL" id="TFV34867.1"/>
    </source>
</evidence>
<dbReference type="PANTHER" id="PTHR30250:SF11">
    <property type="entry name" value="O-ANTIGEN TRANSPORTER-RELATED"/>
    <property type="match status" value="1"/>
</dbReference>
<dbReference type="InterPro" id="IPR050833">
    <property type="entry name" value="Poly_Biosynth_Transport"/>
</dbReference>
<dbReference type="AlphaFoldDB" id="A0A4Y9KWL8"/>
<keyword evidence="5 6" id="KW-0472">Membrane</keyword>
<dbReference type="PANTHER" id="PTHR30250">
    <property type="entry name" value="PST FAMILY PREDICTED COLANIC ACID TRANSPORTER"/>
    <property type="match status" value="1"/>
</dbReference>
<evidence type="ECO:0000256" key="4">
    <source>
        <dbReference type="ARBA" id="ARBA00022989"/>
    </source>
</evidence>
<evidence type="ECO:0000313" key="8">
    <source>
        <dbReference type="Proteomes" id="UP000298225"/>
    </source>
</evidence>
<proteinExistence type="predicted"/>
<keyword evidence="2" id="KW-1003">Cell membrane</keyword>
<evidence type="ECO:0000256" key="1">
    <source>
        <dbReference type="ARBA" id="ARBA00004651"/>
    </source>
</evidence>
<organism evidence="7 8">
    <name type="scientific">Bradyrhizobium frederickii</name>
    <dbReference type="NCBI Taxonomy" id="2560054"/>
    <lineage>
        <taxon>Bacteria</taxon>
        <taxon>Pseudomonadati</taxon>
        <taxon>Pseudomonadota</taxon>
        <taxon>Alphaproteobacteria</taxon>
        <taxon>Hyphomicrobiales</taxon>
        <taxon>Nitrobacteraceae</taxon>
        <taxon>Bradyrhizobium</taxon>
    </lineage>
</organism>